<evidence type="ECO:0000256" key="2">
    <source>
        <dbReference type="ARBA" id="ARBA00005417"/>
    </source>
</evidence>
<reference evidence="15 16" key="1">
    <citation type="submission" date="2017-07" db="EMBL/GenBank/DDBJ databases">
        <title>Phylogenetic study on the rhizospheric bacterium Ochrobactrum sp. A44.</title>
        <authorList>
            <person name="Krzyzanowska D.M."/>
            <person name="Ossowicki A."/>
            <person name="Rajewska M."/>
            <person name="Maciag T."/>
            <person name="Kaczynski Z."/>
            <person name="Czerwicka M."/>
            <person name="Jafra S."/>
        </authorList>
    </citation>
    <scope>NUCLEOTIDE SEQUENCE [LARGE SCALE GENOMIC DNA]</scope>
    <source>
        <strain evidence="15 16">DSM 7216</strain>
    </source>
</reference>
<dbReference type="InterPro" id="IPR017871">
    <property type="entry name" value="ABC_transporter-like_CS"/>
</dbReference>
<accession>A0A256FJ16</accession>
<evidence type="ECO:0000256" key="4">
    <source>
        <dbReference type="ARBA" id="ARBA00022475"/>
    </source>
</evidence>
<dbReference type="OrthoDB" id="7374568at2"/>
<protein>
    <recommendedName>
        <fullName evidence="12">Nickel import system ATP-binding protein NikD</fullName>
        <ecNumber evidence="11">7.2.2.11</ecNumber>
    </recommendedName>
</protein>
<dbReference type="GO" id="GO:0015413">
    <property type="term" value="F:ABC-type nickel transporter activity"/>
    <property type="evidence" value="ECO:0007669"/>
    <property type="project" value="UniProtKB-EC"/>
</dbReference>
<dbReference type="GO" id="GO:0005524">
    <property type="term" value="F:ATP binding"/>
    <property type="evidence" value="ECO:0007669"/>
    <property type="project" value="UniProtKB-KW"/>
</dbReference>
<dbReference type="InterPro" id="IPR003439">
    <property type="entry name" value="ABC_transporter-like_ATP-bd"/>
</dbReference>
<dbReference type="SUPFAM" id="SSF52540">
    <property type="entry name" value="P-loop containing nucleoside triphosphate hydrolases"/>
    <property type="match status" value="1"/>
</dbReference>
<keyword evidence="9" id="KW-0472">Membrane</keyword>
<dbReference type="InterPro" id="IPR027417">
    <property type="entry name" value="P-loop_NTPase"/>
</dbReference>
<evidence type="ECO:0000256" key="9">
    <source>
        <dbReference type="ARBA" id="ARBA00023136"/>
    </source>
</evidence>
<gene>
    <name evidence="15" type="ORF">CEV31_2824</name>
</gene>
<organism evidence="15 16">
    <name type="scientific">Brucella thiophenivorans</name>
    <dbReference type="NCBI Taxonomy" id="571255"/>
    <lineage>
        <taxon>Bacteria</taxon>
        <taxon>Pseudomonadati</taxon>
        <taxon>Pseudomonadota</taxon>
        <taxon>Alphaproteobacteria</taxon>
        <taxon>Hyphomicrobiales</taxon>
        <taxon>Brucellaceae</taxon>
        <taxon>Brucella/Ochrobactrum group</taxon>
        <taxon>Brucella</taxon>
    </lineage>
</organism>
<keyword evidence="6" id="KW-0067">ATP-binding</keyword>
<dbReference type="EC" id="7.2.2.11" evidence="11"/>
<dbReference type="RefSeq" id="WP_094507732.1">
    <property type="nucleotide sequence ID" value="NZ_JBHEEK010000011.1"/>
</dbReference>
<comment type="caution">
    <text evidence="15">The sequence shown here is derived from an EMBL/GenBank/DDBJ whole genome shotgun (WGS) entry which is preliminary data.</text>
</comment>
<feature type="domain" description="ABC transporter" evidence="14">
    <location>
        <begin position="11"/>
        <end position="243"/>
    </location>
</feature>
<evidence type="ECO:0000256" key="11">
    <source>
        <dbReference type="ARBA" id="ARBA00039098"/>
    </source>
</evidence>
<keyword evidence="7" id="KW-1278">Translocase</keyword>
<dbReference type="Gene3D" id="3.40.50.300">
    <property type="entry name" value="P-loop containing nucleotide triphosphate hydrolases"/>
    <property type="match status" value="1"/>
</dbReference>
<keyword evidence="4" id="KW-1003">Cell membrane</keyword>
<dbReference type="GO" id="GO:0005886">
    <property type="term" value="C:plasma membrane"/>
    <property type="evidence" value="ECO:0007669"/>
    <property type="project" value="UniProtKB-SubCell"/>
</dbReference>
<dbReference type="InterPro" id="IPR050388">
    <property type="entry name" value="ABC_Ni/Peptide_Import"/>
</dbReference>
<dbReference type="AlphaFoldDB" id="A0A256FJ16"/>
<dbReference type="PANTHER" id="PTHR43297">
    <property type="entry name" value="OLIGOPEPTIDE TRANSPORT ATP-BINDING PROTEIN APPD"/>
    <property type="match status" value="1"/>
</dbReference>
<evidence type="ECO:0000313" key="16">
    <source>
        <dbReference type="Proteomes" id="UP000215590"/>
    </source>
</evidence>
<dbReference type="PROSITE" id="PS00211">
    <property type="entry name" value="ABC_TRANSPORTER_1"/>
    <property type="match status" value="1"/>
</dbReference>
<dbReference type="SMART" id="SM00382">
    <property type="entry name" value="AAA"/>
    <property type="match status" value="1"/>
</dbReference>
<dbReference type="GO" id="GO:0016887">
    <property type="term" value="F:ATP hydrolysis activity"/>
    <property type="evidence" value="ECO:0007669"/>
    <property type="project" value="InterPro"/>
</dbReference>
<dbReference type="PANTHER" id="PTHR43297:SF13">
    <property type="entry name" value="NICKEL ABC TRANSPORTER, ATP-BINDING PROTEIN"/>
    <property type="match status" value="1"/>
</dbReference>
<dbReference type="PROSITE" id="PS50893">
    <property type="entry name" value="ABC_TRANSPORTER_2"/>
    <property type="match status" value="1"/>
</dbReference>
<name>A0A256FJ16_9HYPH</name>
<sequence length="258" mass="27437">MLEINNLSVSFRRYNGFFSQDTITRLSDIELNIAPGEIVALVGHSGAGKSLLAHAILGLLPNNAIAKGDISFQGNPLCKKSLSEKRGRDIALLPQQTTYLDPTANVGALIGWAANRAGKPPAIESRLTEVGLSADVARLYPHQLSGGMARRVLMAQAISGGAKLLIADEPTAGLDPTNRDIILEKLRKHADEGGAVLLITHDLIPVLSYADHIAILKDGKMCCLAPTSAFSGAGDALASHYAKSLWRALPQNDFHAYA</sequence>
<keyword evidence="16" id="KW-1185">Reference proteome</keyword>
<dbReference type="Pfam" id="PF00005">
    <property type="entry name" value="ABC_tran"/>
    <property type="match status" value="1"/>
</dbReference>
<dbReference type="InterPro" id="IPR003593">
    <property type="entry name" value="AAA+_ATPase"/>
</dbReference>
<evidence type="ECO:0000256" key="3">
    <source>
        <dbReference type="ARBA" id="ARBA00022448"/>
    </source>
</evidence>
<proteinExistence type="inferred from homology"/>
<evidence type="ECO:0000256" key="10">
    <source>
        <dbReference type="ARBA" id="ARBA00038669"/>
    </source>
</evidence>
<evidence type="ECO:0000256" key="8">
    <source>
        <dbReference type="ARBA" id="ARBA00023065"/>
    </source>
</evidence>
<evidence type="ECO:0000256" key="13">
    <source>
        <dbReference type="ARBA" id="ARBA00048610"/>
    </source>
</evidence>
<evidence type="ECO:0000256" key="6">
    <source>
        <dbReference type="ARBA" id="ARBA00022840"/>
    </source>
</evidence>
<comment type="catalytic activity">
    <reaction evidence="13">
        <text>Ni(2+)(out) + ATP + H2O = Ni(2+)(in) + ADP + phosphate + H(+)</text>
        <dbReference type="Rhea" id="RHEA:15557"/>
        <dbReference type="ChEBI" id="CHEBI:15377"/>
        <dbReference type="ChEBI" id="CHEBI:15378"/>
        <dbReference type="ChEBI" id="CHEBI:30616"/>
        <dbReference type="ChEBI" id="CHEBI:43474"/>
        <dbReference type="ChEBI" id="CHEBI:49786"/>
        <dbReference type="ChEBI" id="CHEBI:456216"/>
        <dbReference type="EC" id="7.2.2.11"/>
    </reaction>
    <physiologicalReaction direction="left-to-right" evidence="13">
        <dbReference type="Rhea" id="RHEA:15558"/>
    </physiologicalReaction>
</comment>
<keyword evidence="5" id="KW-0547">Nucleotide-binding</keyword>
<dbReference type="EMBL" id="NNRJ01000051">
    <property type="protein sequence ID" value="OYR14819.1"/>
    <property type="molecule type" value="Genomic_DNA"/>
</dbReference>
<keyword evidence="8" id="KW-0406">Ion transport</keyword>
<evidence type="ECO:0000256" key="1">
    <source>
        <dbReference type="ARBA" id="ARBA00004417"/>
    </source>
</evidence>
<evidence type="ECO:0000256" key="7">
    <source>
        <dbReference type="ARBA" id="ARBA00022967"/>
    </source>
</evidence>
<comment type="subunit">
    <text evidence="10">The complex is composed of two ATP-binding proteins (NikD and NikE), two transmembrane proteins (NikB and NikC) and a solute-binding protein (NikA).</text>
</comment>
<dbReference type="Proteomes" id="UP000215590">
    <property type="component" value="Unassembled WGS sequence"/>
</dbReference>
<comment type="similarity">
    <text evidence="2">Belongs to the ABC transporter superfamily.</text>
</comment>
<evidence type="ECO:0000313" key="15">
    <source>
        <dbReference type="EMBL" id="OYR14819.1"/>
    </source>
</evidence>
<evidence type="ECO:0000259" key="14">
    <source>
        <dbReference type="PROSITE" id="PS50893"/>
    </source>
</evidence>
<keyword evidence="3" id="KW-0813">Transport</keyword>
<evidence type="ECO:0000256" key="12">
    <source>
        <dbReference type="ARBA" id="ARBA00044143"/>
    </source>
</evidence>
<comment type="subcellular location">
    <subcellularLocation>
        <location evidence="1">Cell inner membrane</location>
        <topology evidence="1">Peripheral membrane protein</topology>
    </subcellularLocation>
</comment>
<evidence type="ECO:0000256" key="5">
    <source>
        <dbReference type="ARBA" id="ARBA00022741"/>
    </source>
</evidence>